<dbReference type="InterPro" id="IPR004843">
    <property type="entry name" value="Calcineurin-like_PHP"/>
</dbReference>
<feature type="domain" description="Calcineurin-like phosphoesterase" evidence="5">
    <location>
        <begin position="58"/>
        <end position="298"/>
    </location>
</feature>
<comment type="similarity">
    <text evidence="4">Belongs to the cyclic nucleotide phosphodiesterase class-III family.</text>
</comment>
<evidence type="ECO:0000313" key="7">
    <source>
        <dbReference type="Proteomes" id="UP000559182"/>
    </source>
</evidence>
<evidence type="ECO:0000256" key="1">
    <source>
        <dbReference type="ARBA" id="ARBA00022723"/>
    </source>
</evidence>
<proteinExistence type="inferred from homology"/>
<evidence type="ECO:0000256" key="3">
    <source>
        <dbReference type="ARBA" id="ARBA00023004"/>
    </source>
</evidence>
<evidence type="ECO:0000259" key="5">
    <source>
        <dbReference type="Pfam" id="PF00149"/>
    </source>
</evidence>
<dbReference type="EMBL" id="JACHVQ010000003">
    <property type="protein sequence ID" value="MBB2893459.1"/>
    <property type="molecule type" value="Genomic_DNA"/>
</dbReference>
<dbReference type="InterPro" id="IPR050884">
    <property type="entry name" value="CNP_phosphodiesterase-III"/>
</dbReference>
<dbReference type="Proteomes" id="UP000559182">
    <property type="component" value="Unassembled WGS sequence"/>
</dbReference>
<organism evidence="6 7">
    <name type="scientific">Flexivirga oryzae</name>
    <dbReference type="NCBI Taxonomy" id="1794944"/>
    <lineage>
        <taxon>Bacteria</taxon>
        <taxon>Bacillati</taxon>
        <taxon>Actinomycetota</taxon>
        <taxon>Actinomycetes</taxon>
        <taxon>Micrococcales</taxon>
        <taxon>Dermacoccaceae</taxon>
        <taxon>Flexivirga</taxon>
    </lineage>
</organism>
<name>A0A839N9G5_9MICO</name>
<dbReference type="Pfam" id="PF00149">
    <property type="entry name" value="Metallophos"/>
    <property type="match status" value="1"/>
</dbReference>
<reference evidence="6 7" key="1">
    <citation type="submission" date="2020-08" db="EMBL/GenBank/DDBJ databases">
        <title>Sequencing the genomes of 1000 actinobacteria strains.</title>
        <authorList>
            <person name="Klenk H.-P."/>
        </authorList>
    </citation>
    <scope>NUCLEOTIDE SEQUENCE [LARGE SCALE GENOMIC DNA]</scope>
    <source>
        <strain evidence="6 7">DSM 105369</strain>
    </source>
</reference>
<dbReference type="PANTHER" id="PTHR42988:SF2">
    <property type="entry name" value="CYCLIC NUCLEOTIDE PHOSPHODIESTERASE CBUA0032-RELATED"/>
    <property type="match status" value="1"/>
</dbReference>
<keyword evidence="2 6" id="KW-0378">Hydrolase</keyword>
<keyword evidence="7" id="KW-1185">Reference proteome</keyword>
<dbReference type="PANTHER" id="PTHR42988">
    <property type="entry name" value="PHOSPHOHYDROLASE"/>
    <property type="match status" value="1"/>
</dbReference>
<keyword evidence="1" id="KW-0479">Metal-binding</keyword>
<gene>
    <name evidence="6" type="ORF">FHU39_003490</name>
</gene>
<keyword evidence="3" id="KW-0408">Iron</keyword>
<dbReference type="GO" id="GO:0016787">
    <property type="term" value="F:hydrolase activity"/>
    <property type="evidence" value="ECO:0007669"/>
    <property type="project" value="UniProtKB-KW"/>
</dbReference>
<dbReference type="AlphaFoldDB" id="A0A839N9G5"/>
<dbReference type="InterPro" id="IPR029052">
    <property type="entry name" value="Metallo-depent_PP-like"/>
</dbReference>
<comment type="caution">
    <text evidence="6">The sequence shown here is derived from an EMBL/GenBank/DDBJ whole genome shotgun (WGS) entry which is preliminary data.</text>
</comment>
<protein>
    <submittedName>
        <fullName evidence="6">Putative MPP superfamily phosphohydrolase</fullName>
    </submittedName>
</protein>
<sequence>MLTSIDQITNSEWDRRFGAVPVGEPTLFIVPENSPQAARQALYDTVKRNPVPVRSPVILHLSDLHFGSDYAFPLVSRTVPTQKTPLDEAIVDGLKSAQVDPIGLVLVSGDITTHGDGFNDAQVFLESLLDRLGLSPDQMVMVPGNHDIELDSTKTTRSYAAELPFRNFATVVHGEAGRNRELNHLSWFSVDGAREMLVLGLNSVRPRSSGTMDYGYVGRDLYGPLLEEARELRSAILAEEGTPPLCIGMLHHHVLPTPLVEDPDEKRKVSLTLDAGQLIEDLQRAGFDAILHGHQHIPFIGSTSRSWCDEQTGKWVVPRPIHVIGGGSCGARVDRLWNQMRQNAIGVYSVGDDLLNVRMFQFAPGARFSQFLHVPLAIPSR</sequence>
<dbReference type="SUPFAM" id="SSF56300">
    <property type="entry name" value="Metallo-dependent phosphatases"/>
    <property type="match status" value="1"/>
</dbReference>
<dbReference type="GO" id="GO:0046872">
    <property type="term" value="F:metal ion binding"/>
    <property type="evidence" value="ECO:0007669"/>
    <property type="project" value="UniProtKB-KW"/>
</dbReference>
<evidence type="ECO:0000313" key="6">
    <source>
        <dbReference type="EMBL" id="MBB2893459.1"/>
    </source>
</evidence>
<dbReference type="Gene3D" id="3.60.21.10">
    <property type="match status" value="1"/>
</dbReference>
<accession>A0A839N9G5</accession>
<evidence type="ECO:0000256" key="4">
    <source>
        <dbReference type="ARBA" id="ARBA00025742"/>
    </source>
</evidence>
<evidence type="ECO:0000256" key="2">
    <source>
        <dbReference type="ARBA" id="ARBA00022801"/>
    </source>
</evidence>